<proteinExistence type="predicted"/>
<keyword evidence="5" id="KW-1185">Reference proteome</keyword>
<name>A0A5S4GSD3_9ACTN</name>
<feature type="domain" description="Teneurin-like YD-shell" evidence="3">
    <location>
        <begin position="1435"/>
        <end position="1776"/>
    </location>
</feature>
<protein>
    <submittedName>
        <fullName evidence="4">Transcriptional regulator</fullName>
    </submittedName>
</protein>
<dbReference type="OrthoDB" id="291011at2"/>
<dbReference type="NCBIfam" id="TIGR03696">
    <property type="entry name" value="Rhs_assc_core"/>
    <property type="match status" value="1"/>
</dbReference>
<dbReference type="InterPro" id="IPR022385">
    <property type="entry name" value="Rhs_assc_core"/>
</dbReference>
<feature type="compositionally biased region" description="Low complexity" evidence="2">
    <location>
        <begin position="975"/>
        <end position="989"/>
    </location>
</feature>
<dbReference type="Pfam" id="PF25023">
    <property type="entry name" value="TEN_YD-shell"/>
    <property type="match status" value="1"/>
</dbReference>
<dbReference type="PANTHER" id="PTHR32305:SF17">
    <property type="entry name" value="TRNA NUCLEASE WAPA"/>
    <property type="match status" value="1"/>
</dbReference>
<dbReference type="EMBL" id="VCKX01000029">
    <property type="protein sequence ID" value="TMR35866.1"/>
    <property type="molecule type" value="Genomic_DNA"/>
</dbReference>
<feature type="region of interest" description="Disordered" evidence="2">
    <location>
        <begin position="814"/>
        <end position="833"/>
    </location>
</feature>
<evidence type="ECO:0000313" key="5">
    <source>
        <dbReference type="Proteomes" id="UP000306628"/>
    </source>
</evidence>
<dbReference type="InterPro" id="IPR031325">
    <property type="entry name" value="RHS_repeat"/>
</dbReference>
<dbReference type="Gene3D" id="2.180.10.10">
    <property type="entry name" value="RHS repeat-associated core"/>
    <property type="match status" value="2"/>
</dbReference>
<feature type="compositionally biased region" description="Basic and acidic residues" evidence="2">
    <location>
        <begin position="814"/>
        <end position="826"/>
    </location>
</feature>
<dbReference type="Proteomes" id="UP000306628">
    <property type="component" value="Unassembled WGS sequence"/>
</dbReference>
<accession>A0A5S4GSD3</accession>
<evidence type="ECO:0000259" key="3">
    <source>
        <dbReference type="Pfam" id="PF25023"/>
    </source>
</evidence>
<feature type="region of interest" description="Disordered" evidence="2">
    <location>
        <begin position="971"/>
        <end position="1008"/>
    </location>
</feature>
<organism evidence="4 5">
    <name type="scientific">Nonomuraea zeae</name>
    <dbReference type="NCBI Taxonomy" id="1642303"/>
    <lineage>
        <taxon>Bacteria</taxon>
        <taxon>Bacillati</taxon>
        <taxon>Actinomycetota</taxon>
        <taxon>Actinomycetes</taxon>
        <taxon>Streptosporangiales</taxon>
        <taxon>Streptosporangiaceae</taxon>
        <taxon>Nonomuraea</taxon>
    </lineage>
</organism>
<keyword evidence="1" id="KW-0677">Repeat</keyword>
<sequence>MAARYAERVKAPSGQVKSWRATAPVWPARGVAEVEVSAAGATAADKRGARAGDLPVWVDAAAGAAATADGGPAKMRVESLGKVETAGAEGLALRMTRADGQAMDVPARLTVDYSAFRFAYGGDWASRLRVWRLPECALRTPKEASCQGAMVTSVNDVGAGTVSAQVTVPGSAAEPGATAASGTLLAVAAEPSGSAGDYKATSLAPSATWSAEGNSGNFSWSYPVRVPPGLGGPQPAVTLGYSADSVDGRTAAVNSQPSWAGEGFDWHPGFIERRYIGCAQDMAAKNGKPASNKVATGDLCWATDNAVLSMQGHAGELIKDASGGDTWRLRADDGTRIERRTGAANGDDDGEWWLVTTTDGTQYWFGGRPGSQSALTVPVFGNHEGERCYRTTFAASSCTQAYRWQLDHVVDPHGNTMRISYTKETNRYGRNLTAADAVEYDRAGYPQTIEYGTRGTTDQAPMRVSFGLGDRCLSACGENRNWPDVPLDLKCSASPCGYTQVSPSFWMTKRLASVTTQVLDPGIGQYADAESWTLTHAFPAVEDYGTPAMWLASIAHKGLAGAGADVAVPEVRFTSELLSNRVDTREDTYPAMNRHRIKTITDENGGVTDVVYAPDDCVAGSRTPDERNLHDNAYRCYPVRWTPAGKTEAITDFFHKHVVQSVTVAEVGTGSPTSSPKVTTGYTYNGTPAWHYSDDDGMVKPEYKTWSVWRGYSSVTRTVGEGAQQMRTEKRYFRGMHGDKLPSGTRVAELPAITANGVPSSKDEEAFAGRLREAIIYDGQAEVSAAVSQYTQSEPTASRTLGGVTVHARMVHESASHTRTTRDGARAPRTTTTTRQVDGYRLPTAVDERGDDNVAGDEKCTLTEYARDPGTPIVDSPSRVRTFAADCATAKDAEANNTLREEQVIAEERTSYDHKPWGQAPSAGDVTQVETIGGFSGGKPSFVVESKADHDDYGRVTDAWDVRGAKTGTVYTPKSGGPVTSTTVTGPLGWVTTTEQDPVWGEPTRITDPNDRVTDLTYDAMGRLTAVWLPGRDKTTYPGTPSSRFSYLVRNNAATVVTSQTLSPAGDAYDTTHVLYDALMRERQTQTSDATGGTGAVVTDTFYDSAGRAVRKNNPYLASVAPKTDLIQPDASSSTISAADVTVYDGAGRVSAEVRMKEMPPASAGGTELWRSTHHYGGDREDLVPPGGGIVTSTVSDATGHTVELRQYRRAQDVGTAAESDKTAYTYNAKGQLTRLVDAEGNTWQYGYDLRGKRTRTVDPDTGTTVTAYNAAGDLITKTDNRGETVAYTYDVLGRPTSVRDKSVTGDPRVEFTYDTLADGTSVRGRPVKSVRYAGTGQYVKEIKGYTIGYQPSEVTHTIPAAEKGLAGEYTYKMTYYASGLPKTMRLPAAGDVGQEELTFGYTTTGEPTTLSTTLGATLVTNTRYTSFNELGTVKLKNSTGQSVDVARTYDTHSRRLAQIATVRQQSPTAVADLRFGYDGSGNVTEIADQVSKDYQCFTTDHLKQVREAWTPATEGCGTAPGAAVLGGPAKYWHTYDHDAIGNRVKTVQHATSAGDRTTTYSVPAAHKLTAVSTGSETSAYAYDSAGNVVSRPGPAGTQTLTWDPEGELAQSVDASGPTSYVYDAGGERLIRTDPSGKTLYLPGQELRYTNATGTTSGTRYYTHAGQLIATRAAGKLTWMSTDHHGTAVAAIGAVGQTVALRRQTPFGEQRTGAGTWPATMDKGFVGGTQDPTGLTHLGAREYDPALGRFTSADPLMNLADPQQINGYHYGNQNPVTLSDPDGLFSRSCPDGVCSDGRGGAYQHRASNPATSYNPKPRPWNPALPPARTPVNKSKANCPDGQAPCAGAIGSRVTKQDILAGIRDDLVKRLSALAAIRKALGPTDEYCKDGFLGVERCKSIEYTDKGLKITETSSVFGRDFFTRTTTVPTYGPGRQQVSCHIDADGNKSGCTVLRDDSITTKTNGACIQSTIGMGAGVTGVFAAAPAIVSPASPAAVIGLAAATAGAYGGLMGVFRNC</sequence>
<evidence type="ECO:0000256" key="2">
    <source>
        <dbReference type="SAM" id="MobiDB-lite"/>
    </source>
</evidence>
<dbReference type="RefSeq" id="WP_138689804.1">
    <property type="nucleotide sequence ID" value="NZ_JBHSAZ010000024.1"/>
</dbReference>
<dbReference type="NCBIfam" id="TIGR01643">
    <property type="entry name" value="YD_repeat_2x"/>
    <property type="match status" value="4"/>
</dbReference>
<gene>
    <name evidence="4" type="ORF">ETD85_12340</name>
</gene>
<dbReference type="PANTHER" id="PTHR32305">
    <property type="match status" value="1"/>
</dbReference>
<reference evidence="4 5" key="1">
    <citation type="submission" date="2019-05" db="EMBL/GenBank/DDBJ databases">
        <title>Draft genome sequence of Nonomuraea zeae DSM 100528.</title>
        <authorList>
            <person name="Saricaoglu S."/>
            <person name="Isik K."/>
        </authorList>
    </citation>
    <scope>NUCLEOTIDE SEQUENCE [LARGE SCALE GENOMIC DNA]</scope>
    <source>
        <strain evidence="4 5">DSM 100528</strain>
    </source>
</reference>
<dbReference type="InterPro" id="IPR056823">
    <property type="entry name" value="TEN-like_YD-shell"/>
</dbReference>
<evidence type="ECO:0000256" key="1">
    <source>
        <dbReference type="ARBA" id="ARBA00022737"/>
    </source>
</evidence>
<evidence type="ECO:0000313" key="4">
    <source>
        <dbReference type="EMBL" id="TMR35866.1"/>
    </source>
</evidence>
<dbReference type="Pfam" id="PF05593">
    <property type="entry name" value="RHS_repeat"/>
    <property type="match status" value="3"/>
</dbReference>
<comment type="caution">
    <text evidence="4">The sequence shown here is derived from an EMBL/GenBank/DDBJ whole genome shotgun (WGS) entry which is preliminary data.</text>
</comment>
<dbReference type="InterPro" id="IPR006530">
    <property type="entry name" value="YD"/>
</dbReference>
<dbReference type="InterPro" id="IPR050708">
    <property type="entry name" value="T6SS_VgrG/RHS"/>
</dbReference>